<dbReference type="InterPro" id="IPR041588">
    <property type="entry name" value="Integrase_H2C2"/>
</dbReference>
<dbReference type="STRING" id="158441.A0A226EZF1"/>
<dbReference type="GO" id="GO:0015074">
    <property type="term" value="P:DNA integration"/>
    <property type="evidence" value="ECO:0007669"/>
    <property type="project" value="InterPro"/>
</dbReference>
<sequence>MELGQLKKVRAAIRRQVSKFVVTLEELIAVAPLDATNTLVRLDLLKESNEKLKNIDEQILGKISAVDADANEDADGEGEDKDLDDELEKADEYQTKVKLIMSKVEQKLAPSIRPSSPTPSDYSTAFGDGEKKKQYKLPKIQLKKFNGNLSEWLGWWSQFSKIHEDNELHDVDKFVYLSQSMVQGTRAKDLVDSYPMTAANYPEAIQALKDRFGQEDLLIPHYIRGLLKIVIQNATNKEKVVLSSLYDKVETDIRALGTLKVTTQEMGRFLHPIVESCLSEEVFVAWQRSPFYEKDGSSENPPKSKLDFLMKFLKDESQREMKREQAKVDFNWDVSSPKKQEVKPKKVQKVSEDPPTNAGLFSQNVKTACIFCDKSNHPSGHCYKGKAMSLDAKKLKVKEKNACFICLVPGHRANKCRSNVVCQKCNLKHHEILCPGLPLVESSSSQQDTVLGNLGIQCQGNILLNDIQSEFKLVRVLFDDGSQRSYITTKAAQEIGSNPIGREESRIVLMNGSVTDYEVCNKHEVILYGISPSCNPVKLIVRERPQIGCATPRIPTGPWVQQLKKKKIFLTDLNSSQNNTPDIEVLIGSDYYEKFRTGRRIQVQPGLFAVETIFGWTLSGSISGDNLACDVIQSYFCAEVTKLWDLEIIGIRDTADQESQKEKDSRIKEEFQNQIKRDPDGRYVTGLPWISGVPSIPNNRVIAEKRLHAATRKLINQGEFDRYDQIFHDWEKEGIIEEVTGISENVGHYIPHRPVFKPESLTTPVRPVYDASCRVGNQPSLNMCLETGPNMLELIPSMLLRFRRNPIGVLADIRKAFQMIGVMTEDREFQKFLWWKNLEHGIIKVYRHCRVVFGMTCSPFILMAVLEQHLKAASDEDRKVAELLMHSLYVDYVVTSFSSSEDYHEFKSRSTALLADAQMCLRQWESNAEDIQEPETNVLGLIWNKKMDILQCKLPKSNEELNEITSRKVLSFVSQVFDPIGFVCPSLLIPKLMLQNAWLKKMKWDDPWNDDDAEEFLKWAEEMTELPKVQIPRFAFRSYSSLELESVKLQLHIFCDASNSGYAAVGFIRVKDDDGVAVQLLLARSRVSPLEKKKSRKVTIPRLELLACVIGARLKIGICEALDLENIPMHLWSDSTTALAWIHRDADWGTFVGNRVREINRLTNKEDWKHVPGCMNPSDLPSRGCELIELMESKWWEGPSWLLLSEENWPTSSPETNEEEINNEMRKTVVSSHVVTAVEPTFSHYLKNLKTAAWMRRFISNCRIKEKSQRILSPYVTAKEIRQGERDLLYEIQQRHFQERPEIKGFGAILMQDGLWHLKTRLTYREDTADFKYPIILPRNEPLVEQLVLYAHQSSYHSGTQHVIGRLRERYWIIHVRNLVKNIIQKCVKCQGYRIGKMACDAAPLPERRIETECSFQTTGVDLAGPLVVKGGKKVWIVLYTCAVYRAVYFDLVDSLSSEAFLMSLERFVNTCGRPNTVYSDNGTNFVGADNLMKKLNWTKLTKELGAKRIHWIFNPPSAPWWGGWWERLVRSMKEILRKMLGTSRMTYDELRTCLAGVAQVINDRPLCAVSAAADDLRPLTPSMFLRDIPVAEFPESGVVGVRFLQGSYRKMQDTKRSLQARFRKEYLGFLSSKNCADRNQSPKLGCMVLVGDSNKKRFEWPLGRVVELIPGKDGKVRVARIKTNRGILTRPLQRLYPLEIPNQEQFPLPQQPQSKVEMAVCVQAEDQPCEQKPEMITKGGRVIKKPVKYGQWFN</sequence>
<organism evidence="3 4">
    <name type="scientific">Folsomia candida</name>
    <name type="common">Springtail</name>
    <dbReference type="NCBI Taxonomy" id="158441"/>
    <lineage>
        <taxon>Eukaryota</taxon>
        <taxon>Metazoa</taxon>
        <taxon>Ecdysozoa</taxon>
        <taxon>Arthropoda</taxon>
        <taxon>Hexapoda</taxon>
        <taxon>Collembola</taxon>
        <taxon>Entomobryomorpha</taxon>
        <taxon>Isotomoidea</taxon>
        <taxon>Isotomidae</taxon>
        <taxon>Proisotominae</taxon>
        <taxon>Folsomia</taxon>
    </lineage>
</organism>
<gene>
    <name evidence="3" type="ORF">Fcan01_01235</name>
</gene>
<dbReference type="InterPro" id="IPR043502">
    <property type="entry name" value="DNA/RNA_pol_sf"/>
</dbReference>
<dbReference type="Gene3D" id="3.30.420.10">
    <property type="entry name" value="Ribonuclease H-like superfamily/Ribonuclease H"/>
    <property type="match status" value="1"/>
</dbReference>
<dbReference type="InterPro" id="IPR012337">
    <property type="entry name" value="RNaseH-like_sf"/>
</dbReference>
<dbReference type="InterPro" id="IPR005312">
    <property type="entry name" value="DUF1759"/>
</dbReference>
<dbReference type="GO" id="GO:0042575">
    <property type="term" value="C:DNA polymerase complex"/>
    <property type="evidence" value="ECO:0007669"/>
    <property type="project" value="UniProtKB-ARBA"/>
</dbReference>
<accession>A0A226EZF1</accession>
<dbReference type="GO" id="GO:0071897">
    <property type="term" value="P:DNA biosynthetic process"/>
    <property type="evidence" value="ECO:0007669"/>
    <property type="project" value="UniProtKB-ARBA"/>
</dbReference>
<name>A0A226EZF1_FOLCA</name>
<dbReference type="InterPro" id="IPR036397">
    <property type="entry name" value="RNaseH_sf"/>
</dbReference>
<dbReference type="Pfam" id="PF05380">
    <property type="entry name" value="Peptidase_A17"/>
    <property type="match status" value="1"/>
</dbReference>
<evidence type="ECO:0000256" key="1">
    <source>
        <dbReference type="SAM" id="MobiDB-lite"/>
    </source>
</evidence>
<dbReference type="Proteomes" id="UP000198287">
    <property type="component" value="Unassembled WGS sequence"/>
</dbReference>
<evidence type="ECO:0000313" key="3">
    <source>
        <dbReference type="EMBL" id="OXA62929.1"/>
    </source>
</evidence>
<dbReference type="EMBL" id="LNIX01000001">
    <property type="protein sequence ID" value="OXA62929.1"/>
    <property type="molecule type" value="Genomic_DNA"/>
</dbReference>
<protein>
    <submittedName>
        <fullName evidence="3">Pro-Pol polyprotein</fullName>
    </submittedName>
</protein>
<evidence type="ECO:0000259" key="2">
    <source>
        <dbReference type="PROSITE" id="PS50994"/>
    </source>
</evidence>
<dbReference type="Gene3D" id="1.10.340.70">
    <property type="match status" value="1"/>
</dbReference>
<dbReference type="SUPFAM" id="SSF56672">
    <property type="entry name" value="DNA/RNA polymerases"/>
    <property type="match status" value="1"/>
</dbReference>
<dbReference type="Pfam" id="PF03564">
    <property type="entry name" value="DUF1759"/>
    <property type="match status" value="1"/>
</dbReference>
<proteinExistence type="predicted"/>
<evidence type="ECO:0000313" key="4">
    <source>
        <dbReference type="Proteomes" id="UP000198287"/>
    </source>
</evidence>
<feature type="domain" description="Integrase catalytic" evidence="2">
    <location>
        <begin position="1402"/>
        <end position="1590"/>
    </location>
</feature>
<dbReference type="OMA" id="ELMESKW"/>
<dbReference type="SUPFAM" id="SSF53098">
    <property type="entry name" value="Ribonuclease H-like"/>
    <property type="match status" value="1"/>
</dbReference>
<dbReference type="PANTHER" id="PTHR47331">
    <property type="entry name" value="PHD-TYPE DOMAIN-CONTAINING PROTEIN"/>
    <property type="match status" value="1"/>
</dbReference>
<dbReference type="InterPro" id="IPR040676">
    <property type="entry name" value="DUF5641"/>
</dbReference>
<dbReference type="PROSITE" id="PS50994">
    <property type="entry name" value="INTEGRASE"/>
    <property type="match status" value="1"/>
</dbReference>
<reference evidence="3 4" key="1">
    <citation type="submission" date="2015-12" db="EMBL/GenBank/DDBJ databases">
        <title>The genome of Folsomia candida.</title>
        <authorList>
            <person name="Faddeeva A."/>
            <person name="Derks M.F."/>
            <person name="Anvar Y."/>
            <person name="Smit S."/>
            <person name="Van Straalen N."/>
            <person name="Roelofs D."/>
        </authorList>
    </citation>
    <scope>NUCLEOTIDE SEQUENCE [LARGE SCALE GENOMIC DNA]</scope>
    <source>
        <strain evidence="3 4">VU population</strain>
        <tissue evidence="3">Whole body</tissue>
    </source>
</reference>
<dbReference type="InterPro" id="IPR001584">
    <property type="entry name" value="Integrase_cat-core"/>
</dbReference>
<dbReference type="Pfam" id="PF18701">
    <property type="entry name" value="DUF5641"/>
    <property type="match status" value="1"/>
</dbReference>
<feature type="region of interest" description="Disordered" evidence="1">
    <location>
        <begin position="108"/>
        <end position="128"/>
    </location>
</feature>
<comment type="caution">
    <text evidence="3">The sequence shown here is derived from an EMBL/GenBank/DDBJ whole genome shotgun (WGS) entry which is preliminary data.</text>
</comment>
<dbReference type="PANTHER" id="PTHR47331:SF1">
    <property type="entry name" value="GAG-LIKE PROTEIN"/>
    <property type="match status" value="1"/>
</dbReference>
<dbReference type="Pfam" id="PF17921">
    <property type="entry name" value="Integrase_H2C2"/>
    <property type="match status" value="1"/>
</dbReference>
<dbReference type="OrthoDB" id="6020750at2759"/>
<keyword evidence="4" id="KW-1185">Reference proteome</keyword>
<dbReference type="GO" id="GO:0003676">
    <property type="term" value="F:nucleic acid binding"/>
    <property type="evidence" value="ECO:0007669"/>
    <property type="project" value="InterPro"/>
</dbReference>
<dbReference type="InterPro" id="IPR008042">
    <property type="entry name" value="Retrotrans_Pao"/>
</dbReference>
<feature type="compositionally biased region" description="Polar residues" evidence="1">
    <location>
        <begin position="113"/>
        <end position="123"/>
    </location>
</feature>